<gene>
    <name evidence="8" type="ORF">PICMEDRAFT_16332</name>
</gene>
<dbReference type="GO" id="GO:0015123">
    <property type="term" value="F:acetate transmembrane transporter activity"/>
    <property type="evidence" value="ECO:0007669"/>
    <property type="project" value="TreeGrafter"/>
</dbReference>
<dbReference type="PANTHER" id="PTHR31123">
    <property type="entry name" value="ACCUMULATION OF DYADS PROTEIN 2-RELATED"/>
    <property type="match status" value="1"/>
</dbReference>
<comment type="similarity">
    <text evidence="2">Belongs to the acetate uptake transporter (AceTr) (TC 2.A.96) family.</text>
</comment>
<reference evidence="8 9" key="1">
    <citation type="journal article" date="2016" name="Proc. Natl. Acad. Sci. U.S.A.">
        <title>Comparative genomics of biotechnologically important yeasts.</title>
        <authorList>
            <person name="Riley R."/>
            <person name="Haridas S."/>
            <person name="Wolfe K.H."/>
            <person name="Lopes M.R."/>
            <person name="Hittinger C.T."/>
            <person name="Goeker M."/>
            <person name="Salamov A.A."/>
            <person name="Wisecaver J.H."/>
            <person name="Long T.M."/>
            <person name="Calvey C.H."/>
            <person name="Aerts A.L."/>
            <person name="Barry K.W."/>
            <person name="Choi C."/>
            <person name="Clum A."/>
            <person name="Coughlan A.Y."/>
            <person name="Deshpande S."/>
            <person name="Douglass A.P."/>
            <person name="Hanson S.J."/>
            <person name="Klenk H.-P."/>
            <person name="LaButti K.M."/>
            <person name="Lapidus A."/>
            <person name="Lindquist E.A."/>
            <person name="Lipzen A.M."/>
            <person name="Meier-Kolthoff J.P."/>
            <person name="Ohm R.A."/>
            <person name="Otillar R.P."/>
            <person name="Pangilinan J.L."/>
            <person name="Peng Y."/>
            <person name="Rokas A."/>
            <person name="Rosa C.A."/>
            <person name="Scheuner C."/>
            <person name="Sibirny A.A."/>
            <person name="Slot J.C."/>
            <person name="Stielow J.B."/>
            <person name="Sun H."/>
            <person name="Kurtzman C.P."/>
            <person name="Blackwell M."/>
            <person name="Grigoriev I.V."/>
            <person name="Jeffries T.W."/>
        </authorList>
    </citation>
    <scope>NUCLEOTIDE SEQUENCE [LARGE SCALE GENOMIC DNA]</scope>
    <source>
        <strain evidence="8 9">NRRL Y-2026</strain>
    </source>
</reference>
<keyword evidence="5 7" id="KW-0472">Membrane</keyword>
<keyword evidence="4 7" id="KW-1133">Transmembrane helix</keyword>
<dbReference type="PANTHER" id="PTHR31123:SF1">
    <property type="entry name" value="ACCUMULATION OF DYADS PROTEIN 2-RELATED"/>
    <property type="match status" value="1"/>
</dbReference>
<feature type="transmembrane region" description="Helical" evidence="7">
    <location>
        <begin position="103"/>
        <end position="125"/>
    </location>
</feature>
<comment type="subcellular location">
    <subcellularLocation>
        <location evidence="1">Membrane</location>
        <topology evidence="1">Multi-pass membrane protein</topology>
    </subcellularLocation>
</comment>
<feature type="transmembrane region" description="Helical" evidence="7">
    <location>
        <begin position="165"/>
        <end position="186"/>
    </location>
</feature>
<proteinExistence type="inferred from homology"/>
<dbReference type="RefSeq" id="XP_019017554.1">
    <property type="nucleotide sequence ID" value="XM_019161170.1"/>
</dbReference>
<evidence type="ECO:0000256" key="2">
    <source>
        <dbReference type="ARBA" id="ARBA00005587"/>
    </source>
</evidence>
<dbReference type="OrthoDB" id="3648309at2759"/>
<dbReference type="STRING" id="763406.A0A1E3NJZ9"/>
<dbReference type="Pfam" id="PF01184">
    <property type="entry name" value="Gpr1_Fun34_YaaH"/>
    <property type="match status" value="1"/>
</dbReference>
<protein>
    <submittedName>
        <fullName evidence="8">Uncharacterized protein</fullName>
    </submittedName>
</protein>
<sequence>MSDDHSTNTAVPENGVPQKEESPVVPEQNVNTAYPSLYEGRPYNYDGQVHPPRTGLLRTSWYKRTGDHRPFPTSVAAGLACVATTLFGLGLIIAGARHTPSSAALTGSLFFSSGLVQVITGIWAIVDNNLFGSVFLLCYGAFFMSLGSILAPIFDIATAYADGGLTDALGIFLASWCVFTFFLWTATWKSTVPLFVLMFCLWMFFLLYTIAVFGNHKGCQTAAGVFCFLTSACAYYALYDALSEPYNSYGSLPEAKILRMPGSWNVPDDEKRIEYV</sequence>
<dbReference type="Proteomes" id="UP000094455">
    <property type="component" value="Unassembled WGS sequence"/>
</dbReference>
<keyword evidence="9" id="KW-1185">Reference proteome</keyword>
<evidence type="ECO:0000313" key="9">
    <source>
        <dbReference type="Proteomes" id="UP000094455"/>
    </source>
</evidence>
<feature type="transmembrane region" description="Helical" evidence="7">
    <location>
        <begin position="221"/>
        <end position="239"/>
    </location>
</feature>
<feature type="transmembrane region" description="Helical" evidence="7">
    <location>
        <begin position="75"/>
        <end position="96"/>
    </location>
</feature>
<dbReference type="AlphaFoldDB" id="A0A1E3NJZ9"/>
<keyword evidence="3 7" id="KW-0812">Transmembrane</keyword>
<evidence type="ECO:0000256" key="7">
    <source>
        <dbReference type="SAM" id="Phobius"/>
    </source>
</evidence>
<feature type="transmembrane region" description="Helical" evidence="7">
    <location>
        <begin position="131"/>
        <end position="153"/>
    </location>
</feature>
<dbReference type="InterPro" id="IPR000791">
    <property type="entry name" value="Gpr1/Fun34/SatP-like"/>
</dbReference>
<feature type="transmembrane region" description="Helical" evidence="7">
    <location>
        <begin position="192"/>
        <end position="214"/>
    </location>
</feature>
<evidence type="ECO:0000256" key="1">
    <source>
        <dbReference type="ARBA" id="ARBA00004141"/>
    </source>
</evidence>
<dbReference type="InterPro" id="IPR051633">
    <property type="entry name" value="AceTr"/>
</dbReference>
<evidence type="ECO:0000256" key="4">
    <source>
        <dbReference type="ARBA" id="ARBA00022989"/>
    </source>
</evidence>
<evidence type="ECO:0000256" key="5">
    <source>
        <dbReference type="ARBA" id="ARBA00023136"/>
    </source>
</evidence>
<evidence type="ECO:0000256" key="3">
    <source>
        <dbReference type="ARBA" id="ARBA00022692"/>
    </source>
</evidence>
<dbReference type="GeneID" id="30177857"/>
<name>A0A1E3NJZ9_9ASCO</name>
<dbReference type="NCBIfam" id="NF038013">
    <property type="entry name" value="AceTr_1"/>
    <property type="match status" value="1"/>
</dbReference>
<dbReference type="EMBL" id="KV454003">
    <property type="protein sequence ID" value="ODQ46441.1"/>
    <property type="molecule type" value="Genomic_DNA"/>
</dbReference>
<evidence type="ECO:0000256" key="6">
    <source>
        <dbReference type="SAM" id="MobiDB-lite"/>
    </source>
</evidence>
<evidence type="ECO:0000313" key="8">
    <source>
        <dbReference type="EMBL" id="ODQ46441.1"/>
    </source>
</evidence>
<accession>A0A1E3NJZ9</accession>
<dbReference type="GO" id="GO:0005886">
    <property type="term" value="C:plasma membrane"/>
    <property type="evidence" value="ECO:0007669"/>
    <property type="project" value="TreeGrafter"/>
</dbReference>
<organism evidence="8 9">
    <name type="scientific">Pichia membranifaciens NRRL Y-2026</name>
    <dbReference type="NCBI Taxonomy" id="763406"/>
    <lineage>
        <taxon>Eukaryota</taxon>
        <taxon>Fungi</taxon>
        <taxon>Dikarya</taxon>
        <taxon>Ascomycota</taxon>
        <taxon>Saccharomycotina</taxon>
        <taxon>Pichiomycetes</taxon>
        <taxon>Pichiales</taxon>
        <taxon>Pichiaceae</taxon>
        <taxon>Pichia</taxon>
    </lineage>
</organism>
<feature type="region of interest" description="Disordered" evidence="6">
    <location>
        <begin position="1"/>
        <end position="29"/>
    </location>
</feature>